<comment type="caution">
    <text evidence="4">The sequence shown here is derived from an EMBL/GenBank/DDBJ whole genome shotgun (WGS) entry which is preliminary data.</text>
</comment>
<comment type="similarity">
    <text evidence="1">Belongs to the cycloisomerase 2 family.</text>
</comment>
<dbReference type="InterPro" id="IPR050282">
    <property type="entry name" value="Cycloisomerase_2"/>
</dbReference>
<evidence type="ECO:0000256" key="1">
    <source>
        <dbReference type="ARBA" id="ARBA00005564"/>
    </source>
</evidence>
<dbReference type="AlphaFoldDB" id="A0A2T0ST20"/>
<dbReference type="GO" id="GO:0005829">
    <property type="term" value="C:cytosol"/>
    <property type="evidence" value="ECO:0007669"/>
    <property type="project" value="TreeGrafter"/>
</dbReference>
<evidence type="ECO:0000313" key="4">
    <source>
        <dbReference type="EMBL" id="PRY36562.1"/>
    </source>
</evidence>
<dbReference type="PANTHER" id="PTHR30344:SF1">
    <property type="entry name" value="6-PHOSPHOGLUCONOLACTONASE"/>
    <property type="match status" value="1"/>
</dbReference>
<dbReference type="InterPro" id="IPR019405">
    <property type="entry name" value="Lactonase_7-beta_prop"/>
</dbReference>
<feature type="compositionally biased region" description="Polar residues" evidence="3">
    <location>
        <begin position="158"/>
        <end position="168"/>
    </location>
</feature>
<proteinExistence type="inferred from homology"/>
<dbReference type="InterPro" id="IPR015943">
    <property type="entry name" value="WD40/YVTN_repeat-like_dom_sf"/>
</dbReference>
<dbReference type="Proteomes" id="UP000238375">
    <property type="component" value="Unassembled WGS sequence"/>
</dbReference>
<keyword evidence="5" id="KW-1185">Reference proteome</keyword>
<dbReference type="Pfam" id="PF10282">
    <property type="entry name" value="Lactonase"/>
    <property type="match status" value="1"/>
</dbReference>
<evidence type="ECO:0000256" key="2">
    <source>
        <dbReference type="ARBA" id="ARBA00022526"/>
    </source>
</evidence>
<reference evidence="4 5" key="1">
    <citation type="submission" date="2018-03" db="EMBL/GenBank/DDBJ databases">
        <title>Genomic Encyclopedia of Archaeal and Bacterial Type Strains, Phase II (KMG-II): from individual species to whole genera.</title>
        <authorList>
            <person name="Goeker M."/>
        </authorList>
    </citation>
    <scope>NUCLEOTIDE SEQUENCE [LARGE SCALE GENOMIC DNA]</scope>
    <source>
        <strain evidence="4 5">DSM 28354</strain>
    </source>
</reference>
<name>A0A2T0ST20_9BACT</name>
<dbReference type="GO" id="GO:0017057">
    <property type="term" value="F:6-phosphogluconolactonase activity"/>
    <property type="evidence" value="ECO:0007669"/>
    <property type="project" value="TreeGrafter"/>
</dbReference>
<evidence type="ECO:0000256" key="3">
    <source>
        <dbReference type="SAM" id="MobiDB-lite"/>
    </source>
</evidence>
<organism evidence="4 5">
    <name type="scientific">Spirosoma oryzae</name>
    <dbReference type="NCBI Taxonomy" id="1469603"/>
    <lineage>
        <taxon>Bacteria</taxon>
        <taxon>Pseudomonadati</taxon>
        <taxon>Bacteroidota</taxon>
        <taxon>Cytophagia</taxon>
        <taxon>Cytophagales</taxon>
        <taxon>Cytophagaceae</taxon>
        <taxon>Spirosoma</taxon>
    </lineage>
</organism>
<dbReference type="GO" id="GO:0006006">
    <property type="term" value="P:glucose metabolic process"/>
    <property type="evidence" value="ECO:0007669"/>
    <property type="project" value="UniProtKB-KW"/>
</dbReference>
<sequence length="382" mass="40598">MTGFSMKKQVLVAAGLLAGVGAYAQSGREMMYVGTYSVRGSDGIYVFAFDRKTGTMTPVQSVKNEKSPSFLAVHPSGRYLYSADEGAENGPAKAGTISAYSVDKATGKLTFLNNQSSVGNSPCYVSIDKTGKTAFVANYGGGNMAVLPIQADGKLSAASDTVQDTGSGPNKERQERAHVHSATISPDNQYVYIADLGIDRLSIVKPNLKTGKVSPASTPYVMVKPGSGPRHLAIHPSGRYAYLVEELTSSVAVFSRDPKTGALTMLQEGVKTLPADFSGSNTSADIHLDPSGKFLYQSNRGRHALAIFSIGNDGKLTRIGEQSTEGKTPRNFLVDPKGEFVFVANQDTDSITIFRRNAKTGLLTYTGKSVRVPAPVCVIMGQ</sequence>
<keyword evidence="2" id="KW-0119">Carbohydrate metabolism</keyword>
<dbReference type="FunFam" id="2.130.10.10:FF:000306">
    <property type="entry name" value="3-carboxymuconate cyclase"/>
    <property type="match status" value="1"/>
</dbReference>
<keyword evidence="2" id="KW-0313">Glucose metabolism</keyword>
<dbReference type="PANTHER" id="PTHR30344">
    <property type="entry name" value="6-PHOSPHOGLUCONOLACTONASE-RELATED"/>
    <property type="match status" value="1"/>
</dbReference>
<dbReference type="InterPro" id="IPR011048">
    <property type="entry name" value="Haem_d1_sf"/>
</dbReference>
<dbReference type="EMBL" id="PVTE01000012">
    <property type="protein sequence ID" value="PRY36562.1"/>
    <property type="molecule type" value="Genomic_DNA"/>
</dbReference>
<gene>
    <name evidence="4" type="ORF">CLV58_112153</name>
</gene>
<feature type="region of interest" description="Disordered" evidence="3">
    <location>
        <begin position="157"/>
        <end position="181"/>
    </location>
</feature>
<protein>
    <submittedName>
        <fullName evidence="4">6-phosphogluconolactonase</fullName>
    </submittedName>
</protein>
<dbReference type="SUPFAM" id="SSF51004">
    <property type="entry name" value="C-terminal (heme d1) domain of cytochrome cd1-nitrite reductase"/>
    <property type="match status" value="1"/>
</dbReference>
<dbReference type="Gene3D" id="2.130.10.10">
    <property type="entry name" value="YVTN repeat-like/Quinoprotein amine dehydrogenase"/>
    <property type="match status" value="1"/>
</dbReference>
<evidence type="ECO:0000313" key="5">
    <source>
        <dbReference type="Proteomes" id="UP000238375"/>
    </source>
</evidence>
<accession>A0A2T0ST20</accession>